<dbReference type="PROSITE" id="PS50145">
    <property type="entry name" value="ZF_TRAF"/>
    <property type="match status" value="1"/>
</dbReference>
<evidence type="ECO:0000259" key="9">
    <source>
        <dbReference type="PROSITE" id="PS50145"/>
    </source>
</evidence>
<dbReference type="OrthoDB" id="1630758at2759"/>
<keyword evidence="6 7" id="KW-0862">Zinc</keyword>
<evidence type="ECO:0000313" key="11">
    <source>
        <dbReference type="Proteomes" id="UP000594262"/>
    </source>
</evidence>
<evidence type="ECO:0000256" key="8">
    <source>
        <dbReference type="SAM" id="Coils"/>
    </source>
</evidence>
<proteinExistence type="predicted"/>
<evidence type="ECO:0000313" key="10">
    <source>
        <dbReference type="EnsemblMetazoa" id="CLYHEMP014291.2"/>
    </source>
</evidence>
<evidence type="ECO:0000256" key="6">
    <source>
        <dbReference type="ARBA" id="ARBA00022833"/>
    </source>
</evidence>
<reference evidence="10" key="1">
    <citation type="submission" date="2021-01" db="UniProtKB">
        <authorList>
            <consortium name="EnsemblMetazoa"/>
        </authorList>
    </citation>
    <scope>IDENTIFICATION</scope>
</reference>
<dbReference type="GO" id="GO:0005737">
    <property type="term" value="C:cytoplasm"/>
    <property type="evidence" value="ECO:0007669"/>
    <property type="project" value="UniProtKB-SubCell"/>
</dbReference>
<feature type="coiled-coil region" evidence="8">
    <location>
        <begin position="99"/>
        <end position="140"/>
    </location>
</feature>
<organism evidence="10 11">
    <name type="scientific">Clytia hemisphaerica</name>
    <dbReference type="NCBI Taxonomy" id="252671"/>
    <lineage>
        <taxon>Eukaryota</taxon>
        <taxon>Metazoa</taxon>
        <taxon>Cnidaria</taxon>
        <taxon>Hydrozoa</taxon>
        <taxon>Hydroidolina</taxon>
        <taxon>Leptothecata</taxon>
        <taxon>Obeliida</taxon>
        <taxon>Clytiidae</taxon>
        <taxon>Clytia</taxon>
    </lineage>
</organism>
<evidence type="ECO:0000256" key="5">
    <source>
        <dbReference type="ARBA" id="ARBA00022771"/>
    </source>
</evidence>
<feature type="zinc finger region" description="TRAF-type" evidence="7">
    <location>
        <begin position="9"/>
        <end position="53"/>
    </location>
</feature>
<dbReference type="Gene3D" id="3.30.40.10">
    <property type="entry name" value="Zinc/RING finger domain, C3HC4 (zinc finger)"/>
    <property type="match status" value="1"/>
</dbReference>
<protein>
    <recommendedName>
        <fullName evidence="9">TRAF-type domain-containing protein</fullName>
    </recommendedName>
</protein>
<name>A0A7M6DKU2_9CNID</name>
<sequence length="225" mass="26161">MCYSVDQNTHLKKCDFEMKKCTNANCTKLIIRKNVSKHALYQCDYRSIRCQSCSLLYRADPLLKHCPDCKGLNGVSDKADECYVTREQMSFWMQRIKQLETKDEKLTDSENEITALNKKVEEQERLIKCLQVEIQTLKQNTTVKKPNPNVLLSDIHVWKINQFMKKRNQALSNYYSSNFIEKYFYTTQGQKLEVTLYFNGVLESVGKSLSIGFKTLKGAFDDSVT</sequence>
<feature type="domain" description="TRAF-type" evidence="9">
    <location>
        <begin position="9"/>
        <end position="53"/>
    </location>
</feature>
<keyword evidence="5 7" id="KW-0863">Zinc-finger</keyword>
<keyword evidence="3 7" id="KW-0479">Metal-binding</keyword>
<evidence type="ECO:0000256" key="4">
    <source>
        <dbReference type="ARBA" id="ARBA00022737"/>
    </source>
</evidence>
<evidence type="ECO:0000256" key="3">
    <source>
        <dbReference type="ARBA" id="ARBA00022723"/>
    </source>
</evidence>
<keyword evidence="8" id="KW-0175">Coiled coil</keyword>
<dbReference type="InterPro" id="IPR008974">
    <property type="entry name" value="TRAF-like"/>
</dbReference>
<dbReference type="PANTHER" id="PTHR10131">
    <property type="entry name" value="TNF RECEPTOR ASSOCIATED FACTOR"/>
    <property type="match status" value="1"/>
</dbReference>
<evidence type="ECO:0000256" key="1">
    <source>
        <dbReference type="ARBA" id="ARBA00004496"/>
    </source>
</evidence>
<evidence type="ECO:0000256" key="7">
    <source>
        <dbReference type="PROSITE-ProRule" id="PRU00207"/>
    </source>
</evidence>
<keyword evidence="11" id="KW-1185">Reference proteome</keyword>
<dbReference type="EnsemblMetazoa" id="CLYHEMT014291.2">
    <property type="protein sequence ID" value="CLYHEMP014291.2"/>
    <property type="gene ID" value="CLYHEMG014291"/>
</dbReference>
<keyword evidence="2" id="KW-0963">Cytoplasm</keyword>
<dbReference type="PANTHER" id="PTHR10131:SF94">
    <property type="entry name" value="TNF RECEPTOR-ASSOCIATED FACTOR 4"/>
    <property type="match status" value="1"/>
</dbReference>
<dbReference type="InterPro" id="IPR001293">
    <property type="entry name" value="Znf_TRAF"/>
</dbReference>
<dbReference type="Proteomes" id="UP000594262">
    <property type="component" value="Unplaced"/>
</dbReference>
<dbReference type="Gene3D" id="2.60.210.10">
    <property type="entry name" value="Apoptosis, Tumor Necrosis Factor Receptor Associated Protein 2, Chain A"/>
    <property type="match status" value="1"/>
</dbReference>
<dbReference type="GO" id="GO:0008270">
    <property type="term" value="F:zinc ion binding"/>
    <property type="evidence" value="ECO:0007669"/>
    <property type="project" value="UniProtKB-KW"/>
</dbReference>
<comment type="subcellular location">
    <subcellularLocation>
        <location evidence="1">Cytoplasm</location>
    </subcellularLocation>
</comment>
<dbReference type="SUPFAM" id="SSF49599">
    <property type="entry name" value="TRAF domain-like"/>
    <property type="match status" value="2"/>
</dbReference>
<dbReference type="AlphaFoldDB" id="A0A7M6DKU2"/>
<dbReference type="InterPro" id="IPR013083">
    <property type="entry name" value="Znf_RING/FYVE/PHD"/>
</dbReference>
<evidence type="ECO:0000256" key="2">
    <source>
        <dbReference type="ARBA" id="ARBA00022490"/>
    </source>
</evidence>
<accession>A0A7M6DKU2</accession>
<keyword evidence="4" id="KW-0677">Repeat</keyword>
<dbReference type="GO" id="GO:0043122">
    <property type="term" value="P:regulation of canonical NF-kappaB signal transduction"/>
    <property type="evidence" value="ECO:0007669"/>
    <property type="project" value="TreeGrafter"/>
</dbReference>